<comment type="caution">
    <text evidence="12">The sequence shown here is derived from an EMBL/GenBank/DDBJ whole genome shotgun (WGS) entry which is preliminary data.</text>
</comment>
<evidence type="ECO:0000256" key="8">
    <source>
        <dbReference type="ARBA" id="ARBA00023204"/>
    </source>
</evidence>
<dbReference type="PANTHER" id="PTHR11070:SF59">
    <property type="entry name" value="DNA 3'-5' HELICASE"/>
    <property type="match status" value="1"/>
</dbReference>
<keyword evidence="6" id="KW-0269">Exonuclease</keyword>
<feature type="region of interest" description="Disordered" evidence="10">
    <location>
        <begin position="551"/>
        <end position="570"/>
    </location>
</feature>
<dbReference type="InterPro" id="IPR027417">
    <property type="entry name" value="P-loop_NTPase"/>
</dbReference>
<dbReference type="InterPro" id="IPR014016">
    <property type="entry name" value="UvrD-like_ATP-bd"/>
</dbReference>
<evidence type="ECO:0000256" key="2">
    <source>
        <dbReference type="ARBA" id="ARBA00022741"/>
    </source>
</evidence>
<dbReference type="Proteomes" id="UP000469763">
    <property type="component" value="Unassembled WGS sequence"/>
</dbReference>
<reference evidence="12 13" key="1">
    <citation type="submission" date="2019-10" db="EMBL/GenBank/DDBJ databases">
        <title>Bifidobacterium from non-human primates.</title>
        <authorList>
            <person name="Modesto M."/>
        </authorList>
    </citation>
    <scope>NUCLEOTIDE SEQUENCE [LARGE SCALE GENOMIC DNA]</scope>
    <source>
        <strain evidence="12 13">TREC</strain>
    </source>
</reference>
<dbReference type="GO" id="GO:0003677">
    <property type="term" value="F:DNA binding"/>
    <property type="evidence" value="ECO:0007669"/>
    <property type="project" value="InterPro"/>
</dbReference>
<evidence type="ECO:0000256" key="3">
    <source>
        <dbReference type="ARBA" id="ARBA00022763"/>
    </source>
</evidence>
<name>A0A7K3TIN3_9BIFI</name>
<evidence type="ECO:0000256" key="5">
    <source>
        <dbReference type="ARBA" id="ARBA00022806"/>
    </source>
</evidence>
<keyword evidence="13" id="KW-1185">Reference proteome</keyword>
<dbReference type="EMBL" id="WHZY01000007">
    <property type="protein sequence ID" value="NEG78534.1"/>
    <property type="molecule type" value="Genomic_DNA"/>
</dbReference>
<dbReference type="InterPro" id="IPR000212">
    <property type="entry name" value="DNA_helicase_UvrD/REP"/>
</dbReference>
<evidence type="ECO:0000256" key="4">
    <source>
        <dbReference type="ARBA" id="ARBA00022801"/>
    </source>
</evidence>
<dbReference type="GO" id="GO:0004527">
    <property type="term" value="F:exonuclease activity"/>
    <property type="evidence" value="ECO:0007669"/>
    <property type="project" value="UniProtKB-KW"/>
</dbReference>
<accession>A0A7K3TIN3</accession>
<keyword evidence="8" id="KW-0234">DNA repair</keyword>
<dbReference type="PANTHER" id="PTHR11070">
    <property type="entry name" value="UVRD / RECB / PCRA DNA HELICASE FAMILY MEMBER"/>
    <property type="match status" value="1"/>
</dbReference>
<evidence type="ECO:0000256" key="9">
    <source>
        <dbReference type="PROSITE-ProRule" id="PRU00560"/>
    </source>
</evidence>
<sequence length="1399" mass="149640">MTNADVKLAVGTPNGGKTEYALRALLEGIREFGADRALMAVSGRKAADALADRVIREIGSSTETRPVTTLSAIAFRLIDAVRRRDGESAPRLLNGAEQDALLRRVMAVHLRHAAAGETGDCATCGMIAAYFASERWEAMVLRPDAEPASTAAADKLFERGIGDAFVDQLRDMLARMNELGASNAQEGRIIAAIASDGENGDGSQSPADVLRRDRLRVQWRLAFALRREYVRAIETNYPGEYRLDPSRLLVEGVDAVCRAHPDDLPQLVVVDDVQDLTLAGLAFLEALRDAGCALTLVGNPDESVQSFRGSYPEYVFARIRGWRDVTEIRLPGEDGTGADAAASPAPRNLDLAAARVSLAILSLEDDPLPVAQRPGKLPAWPGALPVAPQEGMREPNGDGSLMTALYRSPREEIDDVTWRIRHEHLRAGREWNDMAVIAHDNATVRRIGERLRREGVPVLYSSVTRPLKDEPFVAGLFAIVELARLKRRGLADCGMPLREAAAYVRSRVAAVMNGPLVAVGASDRSEGYPARLNVAESAMDSLQSLAGVVGDAGRDGKPGGSADEGGSVGDLPRLMAQWERFRDRAMPAAEPAEPGRAADAPGVAVDDEAFTGAAIGDAEPPEFGRDALYLMLAFGGEDDSESVLRAVHAVCGSTPAHADGHAEAFGRVWRIVDGTAQAIGGLRNREAQYVLSAAWKACGVARDWQRLALANSEAGRAANDRLDVAMRLFQFAADTTADRDVEGFIAQVRAMQVEADSLAHVAPVEQAVTLTTPAGAAGRHWDLVWMPAVQQDVWPNLASRNTMFGGEDLADVMLRGRLADADDMAATGVRSPRLASVLYAEMKSLLVALTRARVTAYVSAAMSDELAPSDFLYGFLPERYPRGGKPTYTEVGGGGEYAGLETDPRGLVAAARMTLARAAMDGTLDGGRARDAADALALLAAHGVESADPDRWAFVPRKGETGNVEAMASERPVAEPPAASETSNPNAELRPNRDRETPRVVSLSPSAVDGLWACPVCWLLENRFAGPRRGGAAASFGTIMHAVAEQASREGLDMPDRGLDADAIAARMGEIYASLRPDADAIDDVRERYAAARRDADAAGMIANMAAYFADSNAPDYPPKNAANMTVGRLEGADCELEFAARFGFDDILAAYNAIDGMTPIDPPTLKGIMGALVGGWPEALRGDRDAGDLTVRLSGRIDRAETRTLPDGSAQLRLIDYKTGRKPGMPQLFGDLQLVCYQLGVMFPEGGPGGLEALRRAPAIAQAALFHVAADPYPATSYGAESAYQPPLFAHGSLNAEPFAPRYYFKGPQRLFDSAGVLPAEPPEGVAPDDWERFAALRGTQAVWALTMVSRVFYAAGASVSARIVAHPQPDHVRHCRCLGVCPACSGQIDTVFETRQA</sequence>
<dbReference type="PROSITE" id="PS51198">
    <property type="entry name" value="UVRD_HELICASE_ATP_BIND"/>
    <property type="match status" value="1"/>
</dbReference>
<keyword evidence="3" id="KW-0227">DNA damage</keyword>
<dbReference type="InterPro" id="IPR038726">
    <property type="entry name" value="PDDEXK_AddAB-type"/>
</dbReference>
<keyword evidence="1" id="KW-0540">Nuclease</keyword>
<feature type="domain" description="UvrD-like helicase ATP-binding" evidence="11">
    <location>
        <begin position="1"/>
        <end position="337"/>
    </location>
</feature>
<feature type="region of interest" description="Disordered" evidence="10">
    <location>
        <begin position="967"/>
        <end position="999"/>
    </location>
</feature>
<dbReference type="RefSeq" id="WP_152350218.1">
    <property type="nucleotide sequence ID" value="NZ_WBSN01000006.1"/>
</dbReference>
<evidence type="ECO:0000256" key="7">
    <source>
        <dbReference type="ARBA" id="ARBA00022840"/>
    </source>
</evidence>
<evidence type="ECO:0000256" key="6">
    <source>
        <dbReference type="ARBA" id="ARBA00022839"/>
    </source>
</evidence>
<evidence type="ECO:0000256" key="10">
    <source>
        <dbReference type="SAM" id="MobiDB-lite"/>
    </source>
</evidence>
<organism evidence="12 13">
    <name type="scientific">Bifidobacterium avesanii</name>
    <dbReference type="NCBI Taxonomy" id="1798157"/>
    <lineage>
        <taxon>Bacteria</taxon>
        <taxon>Bacillati</taxon>
        <taxon>Actinomycetota</taxon>
        <taxon>Actinomycetes</taxon>
        <taxon>Bifidobacteriales</taxon>
        <taxon>Bifidobacteriaceae</taxon>
        <taxon>Bifidobacterium</taxon>
    </lineage>
</organism>
<dbReference type="GO" id="GO:0005524">
    <property type="term" value="F:ATP binding"/>
    <property type="evidence" value="ECO:0007669"/>
    <property type="project" value="UniProtKB-UniRule"/>
</dbReference>
<gene>
    <name evidence="12" type="ORF">GFD22_06045</name>
</gene>
<evidence type="ECO:0000256" key="1">
    <source>
        <dbReference type="ARBA" id="ARBA00022722"/>
    </source>
</evidence>
<dbReference type="Gene3D" id="3.40.50.300">
    <property type="entry name" value="P-loop containing nucleotide triphosphate hydrolases"/>
    <property type="match status" value="2"/>
</dbReference>
<dbReference type="OrthoDB" id="5240387at2"/>
<keyword evidence="7 9" id="KW-0067">ATP-binding</keyword>
<evidence type="ECO:0000313" key="13">
    <source>
        <dbReference type="Proteomes" id="UP000469763"/>
    </source>
</evidence>
<keyword evidence="5 9" id="KW-0347">Helicase</keyword>
<dbReference type="SUPFAM" id="SSF52540">
    <property type="entry name" value="P-loop containing nucleoside triphosphate hydrolases"/>
    <property type="match status" value="1"/>
</dbReference>
<protein>
    <recommendedName>
        <fullName evidence="11">UvrD-like helicase ATP-binding domain-containing protein</fullName>
    </recommendedName>
</protein>
<keyword evidence="2 9" id="KW-0547">Nucleotide-binding</keyword>
<keyword evidence="4 9" id="KW-0378">Hydrolase</keyword>
<dbReference type="GO" id="GO:0033202">
    <property type="term" value="C:DNA helicase complex"/>
    <property type="evidence" value="ECO:0007669"/>
    <property type="project" value="TreeGrafter"/>
</dbReference>
<feature type="compositionally biased region" description="Gly residues" evidence="10">
    <location>
        <begin position="558"/>
        <end position="568"/>
    </location>
</feature>
<feature type="binding site" evidence="9">
    <location>
        <begin position="11"/>
        <end position="18"/>
    </location>
    <ligand>
        <name>ATP</name>
        <dbReference type="ChEBI" id="CHEBI:30616"/>
    </ligand>
</feature>
<dbReference type="GO" id="GO:0043138">
    <property type="term" value="F:3'-5' DNA helicase activity"/>
    <property type="evidence" value="ECO:0007669"/>
    <property type="project" value="TreeGrafter"/>
</dbReference>
<proteinExistence type="predicted"/>
<evidence type="ECO:0000313" key="12">
    <source>
        <dbReference type="EMBL" id="NEG78534.1"/>
    </source>
</evidence>
<dbReference type="Pfam" id="PF12705">
    <property type="entry name" value="PDDEXK_1"/>
    <property type="match status" value="1"/>
</dbReference>
<evidence type="ECO:0000259" key="11">
    <source>
        <dbReference type="PROSITE" id="PS51198"/>
    </source>
</evidence>
<dbReference type="GO" id="GO:0000725">
    <property type="term" value="P:recombinational repair"/>
    <property type="evidence" value="ECO:0007669"/>
    <property type="project" value="TreeGrafter"/>
</dbReference>
<dbReference type="GO" id="GO:0005829">
    <property type="term" value="C:cytosol"/>
    <property type="evidence" value="ECO:0007669"/>
    <property type="project" value="TreeGrafter"/>
</dbReference>